<dbReference type="AlphaFoldDB" id="A0A2K9LIY4"/>
<name>A0A2K9LIY4_9GAMM</name>
<proteinExistence type="predicted"/>
<organism evidence="2 3">
    <name type="scientific">Ketobacter alkanivorans</name>
    <dbReference type="NCBI Taxonomy" id="1917421"/>
    <lineage>
        <taxon>Bacteria</taxon>
        <taxon>Pseudomonadati</taxon>
        <taxon>Pseudomonadota</taxon>
        <taxon>Gammaproteobacteria</taxon>
        <taxon>Pseudomonadales</taxon>
        <taxon>Ketobacteraceae</taxon>
        <taxon>Ketobacter</taxon>
    </lineage>
</organism>
<keyword evidence="1" id="KW-0732">Signal</keyword>
<reference evidence="3" key="1">
    <citation type="submission" date="2017-08" db="EMBL/GenBank/DDBJ databases">
        <title>Direct submision.</title>
        <authorList>
            <person name="Kim S.-J."/>
            <person name="Rhee S.-K."/>
        </authorList>
    </citation>
    <scope>NUCLEOTIDE SEQUENCE [LARGE SCALE GENOMIC DNA]</scope>
    <source>
        <strain evidence="3">GI5</strain>
    </source>
</reference>
<evidence type="ECO:0000313" key="2">
    <source>
        <dbReference type="EMBL" id="AUM12210.1"/>
    </source>
</evidence>
<dbReference type="KEGG" id="kak:Kalk_07210"/>
<dbReference type="SUPFAM" id="SSF53850">
    <property type="entry name" value="Periplasmic binding protein-like II"/>
    <property type="match status" value="1"/>
</dbReference>
<sequence>MKAHRVLWLWSLFFLGIQSASSASGELAIVVNSSNEISQVSVEDVASIFLGKSRQLPNGTKVIPLDQLEGEGVRLEFYTKVVKKTLPQLNSYWSRLIFTGRGQPPFAVSGDSEVLEFVASNPNMIGYVDVKALQTASNLSNVKVLLMVQ</sequence>
<evidence type="ECO:0008006" key="4">
    <source>
        <dbReference type="Google" id="ProtNLM"/>
    </source>
</evidence>
<protein>
    <recommendedName>
        <fullName evidence="4">Phosphate ABC transporter substrate-binding protein</fullName>
    </recommendedName>
</protein>
<feature type="chain" id="PRO_5014927542" description="Phosphate ABC transporter substrate-binding protein" evidence="1">
    <location>
        <begin position="23"/>
        <end position="149"/>
    </location>
</feature>
<gene>
    <name evidence="2" type="ORF">Kalk_07210</name>
</gene>
<dbReference type="Proteomes" id="UP000235116">
    <property type="component" value="Chromosome"/>
</dbReference>
<dbReference type="EMBL" id="CP022684">
    <property type="protein sequence ID" value="AUM12210.1"/>
    <property type="molecule type" value="Genomic_DNA"/>
</dbReference>
<evidence type="ECO:0000256" key="1">
    <source>
        <dbReference type="SAM" id="SignalP"/>
    </source>
</evidence>
<evidence type="ECO:0000313" key="3">
    <source>
        <dbReference type="Proteomes" id="UP000235116"/>
    </source>
</evidence>
<feature type="signal peptide" evidence="1">
    <location>
        <begin position="1"/>
        <end position="22"/>
    </location>
</feature>
<dbReference type="OrthoDB" id="5368544at2"/>
<dbReference type="Gene3D" id="3.40.190.10">
    <property type="entry name" value="Periplasmic binding protein-like II"/>
    <property type="match status" value="1"/>
</dbReference>
<accession>A0A2K9LIY4</accession>
<keyword evidence="3" id="KW-1185">Reference proteome</keyword>
<dbReference type="RefSeq" id="WP_101893546.1">
    <property type="nucleotide sequence ID" value="NZ_CP022684.1"/>
</dbReference>